<comment type="similarity">
    <text evidence="1">Belongs to the class-II aminoacyl-tRNA synthetase family.</text>
</comment>
<dbReference type="PANTHER" id="PTHR22594">
    <property type="entry name" value="ASPARTYL/LYSYL-TRNA SYNTHETASE"/>
    <property type="match status" value="1"/>
</dbReference>
<keyword evidence="11" id="KW-1185">Reference proteome</keyword>
<dbReference type="InterPro" id="IPR012340">
    <property type="entry name" value="NA-bd_OB-fold"/>
</dbReference>
<reference evidence="10 11" key="1">
    <citation type="journal article" date="2007" name="Proc. Natl. Acad. Sci. U.S.A.">
        <title>Genome dynamics in a natural archaeal population.</title>
        <authorList>
            <person name="Allen E.E."/>
            <person name="Tyson G.W."/>
            <person name="Whitaker R.J."/>
            <person name="Detter J.C."/>
            <person name="Richardson P.M."/>
            <person name="Banfield J.F."/>
        </authorList>
    </citation>
    <scope>NUCLEOTIDE SEQUENCE [LARGE SCALE GENOMIC DNA]</scope>
    <source>
        <strain evidence="11">fer1</strain>
    </source>
</reference>
<dbReference type="InterPro" id="IPR004522">
    <property type="entry name" value="Asn-tRNA-ligase"/>
</dbReference>
<keyword evidence="7" id="KW-0030">Aminoacyl-tRNA synthetase</keyword>
<dbReference type="InterPro" id="IPR004364">
    <property type="entry name" value="Aa-tRNA-synt_II"/>
</dbReference>
<dbReference type="GO" id="GO:0004816">
    <property type="term" value="F:asparagine-tRNA ligase activity"/>
    <property type="evidence" value="ECO:0007669"/>
    <property type="project" value="UniProtKB-UniRule"/>
</dbReference>
<dbReference type="GO" id="GO:0003676">
    <property type="term" value="F:nucleic acid binding"/>
    <property type="evidence" value="ECO:0007669"/>
    <property type="project" value="InterPro"/>
</dbReference>
<dbReference type="Gene3D" id="2.40.50.140">
    <property type="entry name" value="Nucleic acid-binding proteins"/>
    <property type="match status" value="1"/>
</dbReference>
<keyword evidence="4" id="KW-0547">Nucleotide-binding</keyword>
<dbReference type="Pfam" id="PF01336">
    <property type="entry name" value="tRNA_anti-codon"/>
    <property type="match status" value="1"/>
</dbReference>
<dbReference type="InterPro" id="IPR045864">
    <property type="entry name" value="aa-tRNA-synth_II/BPL/LPL"/>
</dbReference>
<dbReference type="KEGG" id="fac:FACI_IFERC01G1480"/>
<dbReference type="HOGENOM" id="CLU_004553_2_0_2"/>
<name>S0ATK5_FERAC</name>
<dbReference type="SUPFAM" id="SSF55681">
    <property type="entry name" value="Class II aaRS and biotin synthetases"/>
    <property type="match status" value="1"/>
</dbReference>
<keyword evidence="6" id="KW-0648">Protein biosynthesis</keyword>
<dbReference type="CDD" id="cd04323">
    <property type="entry name" value="AsnRS_cyto_like_N"/>
    <property type="match status" value="1"/>
</dbReference>
<dbReference type="PATRIC" id="fig|333146.12.peg.1504"/>
<feature type="domain" description="Aminoacyl-transfer RNA synthetases class-II family profile" evidence="9">
    <location>
        <begin position="138"/>
        <end position="437"/>
    </location>
</feature>
<dbReference type="SUPFAM" id="SSF50249">
    <property type="entry name" value="Nucleic acid-binding proteins"/>
    <property type="match status" value="1"/>
</dbReference>
<dbReference type="CDD" id="cd00776">
    <property type="entry name" value="AsxRS_core"/>
    <property type="match status" value="1"/>
</dbReference>
<dbReference type="Proteomes" id="UP000014660">
    <property type="component" value="Chromosome"/>
</dbReference>
<evidence type="ECO:0000256" key="4">
    <source>
        <dbReference type="ARBA" id="ARBA00022741"/>
    </source>
</evidence>
<dbReference type="GO" id="GO:0005524">
    <property type="term" value="F:ATP binding"/>
    <property type="evidence" value="ECO:0007669"/>
    <property type="project" value="UniProtKB-KW"/>
</dbReference>
<evidence type="ECO:0000256" key="5">
    <source>
        <dbReference type="ARBA" id="ARBA00022840"/>
    </source>
</evidence>
<keyword evidence="3" id="KW-0436">Ligase</keyword>
<dbReference type="NCBIfam" id="NF003483">
    <property type="entry name" value="PRK05159.1"/>
    <property type="match status" value="1"/>
</dbReference>
<dbReference type="PROSITE" id="PS50862">
    <property type="entry name" value="AA_TRNA_LIGASE_II"/>
    <property type="match status" value="1"/>
</dbReference>
<gene>
    <name evidence="10" type="ORF">FACI_IFERC00001G1480</name>
</gene>
<dbReference type="NCBIfam" id="NF003037">
    <property type="entry name" value="PRK03932.1"/>
    <property type="match status" value="1"/>
</dbReference>
<evidence type="ECO:0000259" key="9">
    <source>
        <dbReference type="PROSITE" id="PS50862"/>
    </source>
</evidence>
<dbReference type="Pfam" id="PF00152">
    <property type="entry name" value="tRNA-synt_2"/>
    <property type="match status" value="1"/>
</dbReference>
<dbReference type="PANTHER" id="PTHR22594:SF34">
    <property type="entry name" value="ASPARAGINE--TRNA LIGASE, MITOCHONDRIAL-RELATED"/>
    <property type="match status" value="1"/>
</dbReference>
<evidence type="ECO:0000256" key="2">
    <source>
        <dbReference type="ARBA" id="ARBA00012816"/>
    </source>
</evidence>
<dbReference type="EMBL" id="CP004145">
    <property type="protein sequence ID" value="AGO61460.1"/>
    <property type="molecule type" value="Genomic_DNA"/>
</dbReference>
<dbReference type="InterPro" id="IPR006195">
    <property type="entry name" value="aa-tRNA-synth_II"/>
</dbReference>
<organism evidence="10 11">
    <name type="scientific">Ferroplasma acidarmanus Fer1</name>
    <dbReference type="NCBI Taxonomy" id="333146"/>
    <lineage>
        <taxon>Archaea</taxon>
        <taxon>Methanobacteriati</taxon>
        <taxon>Thermoplasmatota</taxon>
        <taxon>Thermoplasmata</taxon>
        <taxon>Thermoplasmatales</taxon>
        <taxon>Ferroplasmaceae</taxon>
        <taxon>Ferroplasma</taxon>
    </lineage>
</organism>
<dbReference type="AlphaFoldDB" id="S0ATK5"/>
<evidence type="ECO:0000313" key="10">
    <source>
        <dbReference type="EMBL" id="AGO61460.1"/>
    </source>
</evidence>
<keyword evidence="5" id="KW-0067">ATP-binding</keyword>
<dbReference type="InterPro" id="IPR002312">
    <property type="entry name" value="Asp/Asn-tRNA-synth_IIb"/>
</dbReference>
<dbReference type="InterPro" id="IPR004365">
    <property type="entry name" value="NA-bd_OB_tRNA"/>
</dbReference>
<evidence type="ECO:0000256" key="6">
    <source>
        <dbReference type="ARBA" id="ARBA00022917"/>
    </source>
</evidence>
<evidence type="ECO:0000256" key="7">
    <source>
        <dbReference type="ARBA" id="ARBA00023146"/>
    </source>
</evidence>
<proteinExistence type="inferred from homology"/>
<protein>
    <recommendedName>
        <fullName evidence="2 8">Asparagine--tRNA ligase</fullName>
        <ecNumber evidence="2 8">6.1.1.22</ecNumber>
    </recommendedName>
</protein>
<dbReference type="Gene3D" id="3.30.930.10">
    <property type="entry name" value="Bira Bifunctional Protein, Domain 2"/>
    <property type="match status" value="1"/>
</dbReference>
<dbReference type="NCBIfam" id="TIGR00457">
    <property type="entry name" value="asnS"/>
    <property type="match status" value="1"/>
</dbReference>
<evidence type="ECO:0000256" key="3">
    <source>
        <dbReference type="ARBA" id="ARBA00022598"/>
    </source>
</evidence>
<dbReference type="EC" id="6.1.1.22" evidence="2 8"/>
<dbReference type="PRINTS" id="PR01042">
    <property type="entry name" value="TRNASYNTHASP"/>
</dbReference>
<evidence type="ECO:0000256" key="1">
    <source>
        <dbReference type="ARBA" id="ARBA00008226"/>
    </source>
</evidence>
<accession>S0ATK5</accession>
<dbReference type="GO" id="GO:0006421">
    <property type="term" value="P:asparaginyl-tRNA aminoacylation"/>
    <property type="evidence" value="ECO:0007669"/>
    <property type="project" value="UniProtKB-UniRule"/>
</dbReference>
<evidence type="ECO:0000256" key="8">
    <source>
        <dbReference type="NCBIfam" id="TIGR00457"/>
    </source>
</evidence>
<evidence type="ECO:0000313" key="11">
    <source>
        <dbReference type="Proteomes" id="UP000014660"/>
    </source>
</evidence>
<sequence>MCNQYSLLMEKIKEALSDDLLGKIVSIRGWVYRIRSSGKITFIVMRDSTGIIQCIASSENLNDEQMKEISSLTIESSIELSGKLRKEPRAVTGYEISLQSYKIYERNENFPIAKDLGEEFLLDNRHLWLRSREFTAVLKIRSTVFKAFADYFYKEDYYQVQAPMFVSTATEGGSSLFNVDYFGEKVNLTQSSQFYLETLIYSLEKVFTIAPSFRAEKSRTRRHLTEYWHAEGEAAWYSNEDMMADEEKMIKYIIDEVLKNNLEDLEIIKRDINKIKNIKIPFERIKYKDLIEKSKEFGMNLKYGDDLGADEEYGIMVHFDNPIFVTDYPESLKTFYHRPDPDNPGEILCHDLLAPEGYGEVLGGGERIYDLQQLLDRIKENNLNPEDYYWYVDLRKYGSIPHSGFGLGLDRLVMWICGLSNVRETIPYPRTIRRVKP</sequence>